<dbReference type="InterPro" id="IPR045167">
    <property type="entry name" value="Hobbit"/>
</dbReference>
<name>A0A833RMU7_9HYME</name>
<dbReference type="AlphaFoldDB" id="A0A833RMU7"/>
<dbReference type="EMBL" id="WNWW01000708">
    <property type="protein sequence ID" value="KAF3422453.1"/>
    <property type="molecule type" value="Genomic_DNA"/>
</dbReference>
<accession>A0A833RMU7</accession>
<sequence length="385" mass="42135">MTVMLFYFSIRVIPRFLAWLVKRRYKIYLRVGHISLPFILRDVNISKNGFTLQVDEISVRSSLFSSDVAKLLAVIMKDVRINKDVPMEPVQIVSKPKNPVDFRDKKIPSIIITFVQMTMNLTAGTINHAIEIIIQTKTICRLKDHLKMFQFMAVHVENLSLLILGNGWLANGSAESLTLDGSVVHGARTLLASAAIIGGAMKLLRHASDACLSQISFAGTAEATLKAQGEFSVEKLYIGITQTEGSGGAGLVTFFKDRSLLIDTASSYSDAHVDSSIDLLSRLAPVIPKDFCLKIGNSSIITGGEDGVVLGLEGTMKGLQISTKFQPCNPLLNFTLNLDGLSIRSKFPVLTLRSLIVNSKVPCNLCLQILIGLTLYQVPNKTTIP</sequence>
<dbReference type="Proteomes" id="UP000655588">
    <property type="component" value="Unassembled WGS sequence"/>
</dbReference>
<comment type="caution">
    <text evidence="1">The sequence shown here is derived from an EMBL/GenBank/DDBJ whole genome shotgun (WGS) entry which is preliminary data.</text>
</comment>
<organism evidence="1 2">
    <name type="scientific">Frieseomelitta varia</name>
    <dbReference type="NCBI Taxonomy" id="561572"/>
    <lineage>
        <taxon>Eukaryota</taxon>
        <taxon>Metazoa</taxon>
        <taxon>Ecdysozoa</taxon>
        <taxon>Arthropoda</taxon>
        <taxon>Hexapoda</taxon>
        <taxon>Insecta</taxon>
        <taxon>Pterygota</taxon>
        <taxon>Neoptera</taxon>
        <taxon>Endopterygota</taxon>
        <taxon>Hymenoptera</taxon>
        <taxon>Apocrita</taxon>
        <taxon>Aculeata</taxon>
        <taxon>Apoidea</taxon>
        <taxon>Anthophila</taxon>
        <taxon>Apidae</taxon>
        <taxon>Frieseomelitta</taxon>
    </lineage>
</organism>
<keyword evidence="2" id="KW-1185">Reference proteome</keyword>
<dbReference type="Pfam" id="PF10344">
    <property type="entry name" value="Hobbit"/>
    <property type="match status" value="1"/>
</dbReference>
<protein>
    <submittedName>
        <fullName evidence="1">Uncharacterized protein</fullName>
    </submittedName>
</protein>
<gene>
    <name evidence="1" type="ORF">E2986_12484</name>
</gene>
<evidence type="ECO:0000313" key="1">
    <source>
        <dbReference type="EMBL" id="KAF3422453.1"/>
    </source>
</evidence>
<reference evidence="1" key="1">
    <citation type="submission" date="2019-11" db="EMBL/GenBank/DDBJ databases">
        <title>The nuclear and mitochondrial genomes of Frieseomelitta varia - a highly eusocial stingless bee (Meliponini) with a permanently sterile worker caste.</title>
        <authorList>
            <person name="Freitas F.C.P."/>
            <person name="Lourenco A.P."/>
            <person name="Nunes F.M.F."/>
            <person name="Paschoal A.R."/>
            <person name="Abreu F.C.P."/>
            <person name="Barbin F.O."/>
            <person name="Bataglia L."/>
            <person name="Cardoso-Junior C.A.M."/>
            <person name="Cervoni M.S."/>
            <person name="Silva S.R."/>
            <person name="Dalarmi F."/>
            <person name="Del Lama M.A."/>
            <person name="Depintor T.S."/>
            <person name="Ferreira K.M."/>
            <person name="Goria P.S."/>
            <person name="Jaskot M.C."/>
            <person name="Lago D.C."/>
            <person name="Luna-Lucena D."/>
            <person name="Moda L.M."/>
            <person name="Nascimento L."/>
            <person name="Pedrino M."/>
            <person name="Rabico F.O."/>
            <person name="Sanches F.C."/>
            <person name="Santos D.E."/>
            <person name="Santos C.G."/>
            <person name="Vieira J."/>
            <person name="Lopes T.F."/>
            <person name="Barchuk A.R."/>
            <person name="Hartfelder K."/>
            <person name="Simoes Z.L.P."/>
            <person name="Bitondi M.M.G."/>
            <person name="Pinheiro D.G."/>
        </authorList>
    </citation>
    <scope>NUCLEOTIDE SEQUENCE</scope>
    <source>
        <strain evidence="1">USP_RPSP 00005682</strain>
        <tissue evidence="1">Whole individual</tissue>
    </source>
</reference>
<proteinExistence type="predicted"/>
<evidence type="ECO:0000313" key="2">
    <source>
        <dbReference type="Proteomes" id="UP000655588"/>
    </source>
</evidence>